<dbReference type="SMART" id="SM00333">
    <property type="entry name" value="TUDOR"/>
    <property type="match status" value="1"/>
</dbReference>
<proteinExistence type="inferred from homology"/>
<evidence type="ECO:0000256" key="3">
    <source>
        <dbReference type="ARBA" id="ARBA00022664"/>
    </source>
</evidence>
<gene>
    <name evidence="8" type="ORF">g.7066</name>
</gene>
<keyword evidence="3" id="KW-0507">mRNA processing</keyword>
<evidence type="ECO:0000256" key="4">
    <source>
        <dbReference type="ARBA" id="ARBA00023187"/>
    </source>
</evidence>
<dbReference type="EMBL" id="GDQN01006121">
    <property type="protein sequence ID" value="JAT84933.1"/>
    <property type="molecule type" value="Transcribed_RNA"/>
</dbReference>
<dbReference type="InterPro" id="IPR047313">
    <property type="entry name" value="SMN_C"/>
</dbReference>
<dbReference type="Gene3D" id="3.40.190.10">
    <property type="entry name" value="Periplasmic binding protein-like II"/>
    <property type="match status" value="1"/>
</dbReference>
<dbReference type="CDD" id="cd22852">
    <property type="entry name" value="SMN_C"/>
    <property type="match status" value="1"/>
</dbReference>
<feature type="compositionally biased region" description="Basic residues" evidence="6">
    <location>
        <begin position="80"/>
        <end position="90"/>
    </location>
</feature>
<dbReference type="GO" id="GO:0005634">
    <property type="term" value="C:nucleus"/>
    <property type="evidence" value="ECO:0007669"/>
    <property type="project" value="UniProtKB-SubCell"/>
</dbReference>
<dbReference type="Pfam" id="PF20635">
    <property type="entry name" value="SMN_YG-box"/>
    <property type="match status" value="1"/>
</dbReference>
<dbReference type="OrthoDB" id="197400at2759"/>
<dbReference type="SUPFAM" id="SSF63748">
    <property type="entry name" value="Tudor/PWWP/MBT"/>
    <property type="match status" value="1"/>
</dbReference>
<dbReference type="InterPro" id="IPR040424">
    <property type="entry name" value="Smn1"/>
</dbReference>
<dbReference type="PANTHER" id="PTHR39267">
    <property type="entry name" value="SURVIVAL MOTOR NEURON-LIKE PROTEIN 1"/>
    <property type="match status" value="1"/>
</dbReference>
<protein>
    <recommendedName>
        <fullName evidence="7">Tudor domain-containing protein</fullName>
    </recommendedName>
</protein>
<keyword evidence="5" id="KW-0539">Nucleus</keyword>
<feature type="region of interest" description="Disordered" evidence="6">
    <location>
        <begin position="166"/>
        <end position="205"/>
    </location>
</feature>
<dbReference type="GO" id="GO:0006397">
    <property type="term" value="P:mRNA processing"/>
    <property type="evidence" value="ECO:0007669"/>
    <property type="project" value="UniProtKB-KW"/>
</dbReference>
<evidence type="ECO:0000256" key="5">
    <source>
        <dbReference type="ARBA" id="ARBA00023242"/>
    </source>
</evidence>
<comment type="similarity">
    <text evidence="2">Belongs to the SMN family.</text>
</comment>
<evidence type="ECO:0000256" key="2">
    <source>
        <dbReference type="ARBA" id="ARBA00005371"/>
    </source>
</evidence>
<sequence>MSKNEVLYVKGMNVQFFDFPLQTESDSGMQHGDDMWDDSQLNSAYDKALKMANVEVAKRVAMTTNSKSPPVTKEGSSKSTKAHKTKSKLSKKKSVWSAGMPCRAFYEGDGLEYEAFVIRQLNDRECLVRFIGYNNSEIVEMVSLKPSLGKEAQSLQIEQALAERENESVYSQSFKTDTEADSEQHSQGSTERSFSGKDRKKKKGHHLTNGFFLPGMLPMPDLSKLRNIGSMEVPMPPPPLPFPSSDPECEDQAISSMLLSWYMSGYYTGLYQGLKRAKMHKKHRE</sequence>
<reference evidence="8" key="1">
    <citation type="submission" date="2015-09" db="EMBL/GenBank/DDBJ databases">
        <title>De novo assembly of Pectinophora gossypiella (Pink Bollworm) gut transcriptome.</title>
        <authorList>
            <person name="Tassone E.E."/>
        </authorList>
    </citation>
    <scope>NUCLEOTIDE SEQUENCE</scope>
</reference>
<comment type="subcellular location">
    <subcellularLocation>
        <location evidence="1">Nucleus</location>
    </subcellularLocation>
</comment>
<evidence type="ECO:0000256" key="6">
    <source>
        <dbReference type="SAM" id="MobiDB-lite"/>
    </source>
</evidence>
<accession>A0A1E1WD77</accession>
<dbReference type="AlphaFoldDB" id="A0A1E1WD77"/>
<evidence type="ECO:0000313" key="8">
    <source>
        <dbReference type="EMBL" id="JAT84933.1"/>
    </source>
</evidence>
<dbReference type="GO" id="GO:0008380">
    <property type="term" value="P:RNA splicing"/>
    <property type="evidence" value="ECO:0007669"/>
    <property type="project" value="UniProtKB-KW"/>
</dbReference>
<feature type="domain" description="Tudor" evidence="7">
    <location>
        <begin position="95"/>
        <end position="154"/>
    </location>
</feature>
<evidence type="ECO:0000256" key="1">
    <source>
        <dbReference type="ARBA" id="ARBA00004123"/>
    </source>
</evidence>
<keyword evidence="4" id="KW-0508">mRNA splicing</keyword>
<name>A0A1E1WD77_PECGO</name>
<dbReference type="Gene3D" id="2.30.30.140">
    <property type="match status" value="1"/>
</dbReference>
<feature type="region of interest" description="Disordered" evidence="6">
    <location>
        <begin position="62"/>
        <end position="90"/>
    </location>
</feature>
<dbReference type="InterPro" id="IPR002999">
    <property type="entry name" value="Tudor"/>
</dbReference>
<organism evidence="8">
    <name type="scientific">Pectinophora gossypiella</name>
    <name type="common">Cotton pink bollworm</name>
    <name type="synonym">Depressaria gossypiella</name>
    <dbReference type="NCBI Taxonomy" id="13191"/>
    <lineage>
        <taxon>Eukaryota</taxon>
        <taxon>Metazoa</taxon>
        <taxon>Ecdysozoa</taxon>
        <taxon>Arthropoda</taxon>
        <taxon>Hexapoda</taxon>
        <taxon>Insecta</taxon>
        <taxon>Pterygota</taxon>
        <taxon>Neoptera</taxon>
        <taxon>Endopterygota</taxon>
        <taxon>Lepidoptera</taxon>
        <taxon>Glossata</taxon>
        <taxon>Ditrysia</taxon>
        <taxon>Gelechioidea</taxon>
        <taxon>Gelechiidae</taxon>
        <taxon>Apatetrinae</taxon>
        <taxon>Pectinophora</taxon>
    </lineage>
</organism>
<evidence type="ECO:0000259" key="7">
    <source>
        <dbReference type="PROSITE" id="PS50304"/>
    </source>
</evidence>
<dbReference type="PANTHER" id="PTHR39267:SF1">
    <property type="entry name" value="SURVIVAL MOTOR NEURON PROTEIN"/>
    <property type="match status" value="1"/>
</dbReference>
<dbReference type="PROSITE" id="PS50304">
    <property type="entry name" value="TUDOR"/>
    <property type="match status" value="1"/>
</dbReference>